<evidence type="ECO:0000313" key="2">
    <source>
        <dbReference type="Proteomes" id="UP000620596"/>
    </source>
</evidence>
<accession>A0A916WKU6</accession>
<gene>
    <name evidence="1" type="ORF">GCM10011496_30380</name>
</gene>
<dbReference type="EMBL" id="BMIG01000012">
    <property type="protein sequence ID" value="GGB07372.1"/>
    <property type="molecule type" value="Genomic_DNA"/>
</dbReference>
<dbReference type="Proteomes" id="UP000620596">
    <property type="component" value="Unassembled WGS sequence"/>
</dbReference>
<keyword evidence="2" id="KW-1185">Reference proteome</keyword>
<sequence length="58" mass="6582">MQHANDPAMTDVSIELNCKTLDMAEQLGIDLSEMANRLLLEEVNKKLKQRHDKNTDAT</sequence>
<name>A0A916WKU6_9BURK</name>
<reference evidence="1" key="2">
    <citation type="submission" date="2020-09" db="EMBL/GenBank/DDBJ databases">
        <authorList>
            <person name="Sun Q."/>
            <person name="Zhou Y."/>
        </authorList>
    </citation>
    <scope>NUCLEOTIDE SEQUENCE</scope>
    <source>
        <strain evidence="1">CGMCC 1.15322</strain>
    </source>
</reference>
<protein>
    <submittedName>
        <fullName evidence="1">Uncharacterized protein</fullName>
    </submittedName>
</protein>
<evidence type="ECO:0000313" key="1">
    <source>
        <dbReference type="EMBL" id="GGB07372.1"/>
    </source>
</evidence>
<dbReference type="AlphaFoldDB" id="A0A916WKU6"/>
<proteinExistence type="predicted"/>
<dbReference type="RefSeq" id="WP_188709358.1">
    <property type="nucleotide sequence ID" value="NZ_BMIG01000012.1"/>
</dbReference>
<comment type="caution">
    <text evidence="1">The sequence shown here is derived from an EMBL/GenBank/DDBJ whole genome shotgun (WGS) entry which is preliminary data.</text>
</comment>
<organism evidence="1 2">
    <name type="scientific">Polaromonas eurypsychrophila</name>
    <dbReference type="NCBI Taxonomy" id="1614635"/>
    <lineage>
        <taxon>Bacteria</taxon>
        <taxon>Pseudomonadati</taxon>
        <taxon>Pseudomonadota</taxon>
        <taxon>Betaproteobacteria</taxon>
        <taxon>Burkholderiales</taxon>
        <taxon>Comamonadaceae</taxon>
        <taxon>Polaromonas</taxon>
    </lineage>
</organism>
<reference evidence="1" key="1">
    <citation type="journal article" date="2014" name="Int. J. Syst. Evol. Microbiol.">
        <title>Complete genome sequence of Corynebacterium casei LMG S-19264T (=DSM 44701T), isolated from a smear-ripened cheese.</title>
        <authorList>
            <consortium name="US DOE Joint Genome Institute (JGI-PGF)"/>
            <person name="Walter F."/>
            <person name="Albersmeier A."/>
            <person name="Kalinowski J."/>
            <person name="Ruckert C."/>
        </authorList>
    </citation>
    <scope>NUCLEOTIDE SEQUENCE</scope>
    <source>
        <strain evidence="1">CGMCC 1.15322</strain>
    </source>
</reference>